<sequence length="172" mass="18945">MPLRDAEPGDIPAILALYNQAVRETTAAWTSQEETLDERITWFETRQNAGWPVIVVTSPEGKLIGFASYGAFRPREGYRKTLEHTVYVDPDFQGQGIGAKLLQQLIDKAQAQEVHVLVGVVDGDNTASIALHKKLGFEIAGRLPEAGTKFGRWLDLVFLTKIVTPGLDSPDV</sequence>
<keyword evidence="2 4" id="KW-0012">Acyltransferase</keyword>
<evidence type="ECO:0000313" key="5">
    <source>
        <dbReference type="Proteomes" id="UP000053235"/>
    </source>
</evidence>
<name>A0A0M6ZSW1_9HYPH</name>
<dbReference type="STRING" id="388408.LAX5112_00597"/>
<dbReference type="SUPFAM" id="SSF55729">
    <property type="entry name" value="Acyl-CoA N-acyltransferases (Nat)"/>
    <property type="match status" value="1"/>
</dbReference>
<gene>
    <name evidence="4" type="primary">yncA</name>
    <name evidence="4" type="ORF">LAX5112_00597</name>
</gene>
<accession>A0A0M6ZSW1</accession>
<dbReference type="PROSITE" id="PS51186">
    <property type="entry name" value="GNAT"/>
    <property type="match status" value="1"/>
</dbReference>
<keyword evidence="1 4" id="KW-0808">Transferase</keyword>
<dbReference type="CDD" id="cd04301">
    <property type="entry name" value="NAT_SF"/>
    <property type="match status" value="1"/>
</dbReference>
<dbReference type="InterPro" id="IPR016181">
    <property type="entry name" value="Acyl_CoA_acyltransferase"/>
</dbReference>
<dbReference type="PANTHER" id="PTHR43072">
    <property type="entry name" value="N-ACETYLTRANSFERASE"/>
    <property type="match status" value="1"/>
</dbReference>
<dbReference type="AlphaFoldDB" id="A0A0M6ZSW1"/>
<dbReference type="RefSeq" id="WP_055670565.1">
    <property type="nucleotide sequence ID" value="NZ_CXWD01000002.1"/>
</dbReference>
<evidence type="ECO:0000259" key="3">
    <source>
        <dbReference type="PROSITE" id="PS51186"/>
    </source>
</evidence>
<dbReference type="Gene3D" id="3.40.630.30">
    <property type="match status" value="1"/>
</dbReference>
<dbReference type="Proteomes" id="UP000053235">
    <property type="component" value="Unassembled WGS sequence"/>
</dbReference>
<organism evidence="4 5">
    <name type="scientific">Roseibium alexandrii</name>
    <dbReference type="NCBI Taxonomy" id="388408"/>
    <lineage>
        <taxon>Bacteria</taxon>
        <taxon>Pseudomonadati</taxon>
        <taxon>Pseudomonadota</taxon>
        <taxon>Alphaproteobacteria</taxon>
        <taxon>Hyphomicrobiales</taxon>
        <taxon>Stappiaceae</taxon>
        <taxon>Roseibium</taxon>
    </lineage>
</organism>
<dbReference type="InterPro" id="IPR000182">
    <property type="entry name" value="GNAT_dom"/>
</dbReference>
<dbReference type="EMBL" id="CXWD01000002">
    <property type="protein sequence ID" value="CTQ65352.1"/>
    <property type="molecule type" value="Genomic_DNA"/>
</dbReference>
<evidence type="ECO:0000256" key="2">
    <source>
        <dbReference type="ARBA" id="ARBA00023315"/>
    </source>
</evidence>
<reference evidence="5" key="1">
    <citation type="submission" date="2015-07" db="EMBL/GenBank/DDBJ databases">
        <authorList>
            <person name="Rodrigo-Torres Lidia"/>
            <person name="Arahal R.David."/>
        </authorList>
    </citation>
    <scope>NUCLEOTIDE SEQUENCE [LARGE SCALE GENOMIC DNA]</scope>
    <source>
        <strain evidence="5">CECT 5112</strain>
    </source>
</reference>
<dbReference type="GO" id="GO:0016747">
    <property type="term" value="F:acyltransferase activity, transferring groups other than amino-acyl groups"/>
    <property type="evidence" value="ECO:0007669"/>
    <property type="project" value="InterPro"/>
</dbReference>
<dbReference type="Pfam" id="PF00583">
    <property type="entry name" value="Acetyltransf_1"/>
    <property type="match status" value="1"/>
</dbReference>
<dbReference type="PANTHER" id="PTHR43072:SF23">
    <property type="entry name" value="UPF0039 PROTEIN C11D3.02C"/>
    <property type="match status" value="1"/>
</dbReference>
<dbReference type="OrthoDB" id="5459937at2"/>
<feature type="domain" description="N-acetyltransferase" evidence="3">
    <location>
        <begin position="1"/>
        <end position="155"/>
    </location>
</feature>
<proteinExistence type="predicted"/>
<evidence type="ECO:0000313" key="4">
    <source>
        <dbReference type="EMBL" id="CTQ65352.1"/>
    </source>
</evidence>
<dbReference type="EC" id="2.3.1.-" evidence="4"/>
<evidence type="ECO:0000256" key="1">
    <source>
        <dbReference type="ARBA" id="ARBA00022679"/>
    </source>
</evidence>
<keyword evidence="5" id="KW-1185">Reference proteome</keyword>
<protein>
    <submittedName>
        <fullName evidence="4">N-acyltransferase YncA</fullName>
        <ecNumber evidence="4">2.3.1.-</ecNumber>
    </submittedName>
</protein>